<feature type="domain" description="DUF397" evidence="1">
    <location>
        <begin position="5"/>
        <end position="46"/>
    </location>
</feature>
<dbReference type="EMBL" id="QLYX01000003">
    <property type="protein sequence ID" value="RAY15534.1"/>
    <property type="molecule type" value="Genomic_DNA"/>
</dbReference>
<dbReference type="OrthoDB" id="3431580at2"/>
<name>A0A365H8S3_9ACTN</name>
<evidence type="ECO:0000313" key="3">
    <source>
        <dbReference type="Proteomes" id="UP000251891"/>
    </source>
</evidence>
<dbReference type="Pfam" id="PF04149">
    <property type="entry name" value="DUF397"/>
    <property type="match status" value="1"/>
</dbReference>
<accession>A0A365H8S3</accession>
<dbReference type="RefSeq" id="WP_111863998.1">
    <property type="nucleotide sequence ID" value="NZ_QLYX01000003.1"/>
</dbReference>
<dbReference type="AlphaFoldDB" id="A0A365H8S3"/>
<protein>
    <submittedName>
        <fullName evidence="2">DUF397 domain-containing protein</fullName>
    </submittedName>
</protein>
<evidence type="ECO:0000313" key="2">
    <source>
        <dbReference type="EMBL" id="RAY15534.1"/>
    </source>
</evidence>
<comment type="caution">
    <text evidence="2">The sequence shown here is derived from an EMBL/GenBank/DDBJ whole genome shotgun (WGS) entry which is preliminary data.</text>
</comment>
<evidence type="ECO:0000259" key="1">
    <source>
        <dbReference type="Pfam" id="PF04149"/>
    </source>
</evidence>
<reference evidence="2 3" key="1">
    <citation type="submission" date="2018-06" db="EMBL/GenBank/DDBJ databases">
        <title>Actinomadura craniellae sp. nov. isolated from marine sponge Craniella sp.</title>
        <authorList>
            <person name="Li L."/>
            <person name="Xu Q.H."/>
            <person name="Lin H.W."/>
            <person name="Lu Y.H."/>
        </authorList>
    </citation>
    <scope>NUCLEOTIDE SEQUENCE [LARGE SCALE GENOMIC DNA]</scope>
    <source>
        <strain evidence="2 3">LHW63021</strain>
    </source>
</reference>
<dbReference type="Proteomes" id="UP000251891">
    <property type="component" value="Unassembled WGS sequence"/>
</dbReference>
<dbReference type="InterPro" id="IPR007278">
    <property type="entry name" value="DUF397"/>
</dbReference>
<sequence>MPLPAWRKARRSMAQGGDCVEIARFSGSFGLRDSKNPDAGHLTFPQRVSPLSSLV</sequence>
<gene>
    <name evidence="2" type="ORF">DPM19_06960</name>
</gene>
<organism evidence="2 3">
    <name type="scientific">Actinomadura craniellae</name>
    <dbReference type="NCBI Taxonomy" id="2231787"/>
    <lineage>
        <taxon>Bacteria</taxon>
        <taxon>Bacillati</taxon>
        <taxon>Actinomycetota</taxon>
        <taxon>Actinomycetes</taxon>
        <taxon>Streptosporangiales</taxon>
        <taxon>Thermomonosporaceae</taxon>
        <taxon>Actinomadura</taxon>
    </lineage>
</organism>
<keyword evidence="3" id="KW-1185">Reference proteome</keyword>
<proteinExistence type="predicted"/>